<feature type="transmembrane region" description="Helical" evidence="5">
    <location>
        <begin position="456"/>
        <end position="477"/>
    </location>
</feature>
<evidence type="ECO:0000259" key="6">
    <source>
        <dbReference type="PROSITE" id="PS50850"/>
    </source>
</evidence>
<dbReference type="RefSeq" id="WP_253655188.1">
    <property type="nucleotide sequence ID" value="NZ_BAAAOE010000001.1"/>
</dbReference>
<dbReference type="Proteomes" id="UP001205740">
    <property type="component" value="Unassembled WGS sequence"/>
</dbReference>
<evidence type="ECO:0000256" key="4">
    <source>
        <dbReference type="ARBA" id="ARBA00023136"/>
    </source>
</evidence>
<dbReference type="PRINTS" id="PR01036">
    <property type="entry name" value="TCRTETB"/>
</dbReference>
<feature type="transmembrane region" description="Helical" evidence="5">
    <location>
        <begin position="379"/>
        <end position="405"/>
    </location>
</feature>
<feature type="transmembrane region" description="Helical" evidence="5">
    <location>
        <begin position="56"/>
        <end position="75"/>
    </location>
</feature>
<protein>
    <submittedName>
        <fullName evidence="7">Drug resistance transporter, EmrB/QacA subfamily</fullName>
    </submittedName>
</protein>
<keyword evidence="3 5" id="KW-1133">Transmembrane helix</keyword>
<keyword evidence="4 5" id="KW-0472">Membrane</keyword>
<comment type="caution">
    <text evidence="7">The sequence shown here is derived from an EMBL/GenBank/DDBJ whole genome shotgun (WGS) entry which is preliminary data.</text>
</comment>
<dbReference type="Pfam" id="PF07690">
    <property type="entry name" value="MFS_1"/>
    <property type="match status" value="1"/>
</dbReference>
<feature type="transmembrane region" description="Helical" evidence="5">
    <location>
        <begin position="177"/>
        <end position="197"/>
    </location>
</feature>
<dbReference type="InterPro" id="IPR011701">
    <property type="entry name" value="MFS"/>
</dbReference>
<keyword evidence="2 5" id="KW-0812">Transmembrane</keyword>
<dbReference type="PANTHER" id="PTHR42718:SF39">
    <property type="entry name" value="ACTINORHODIN TRANSPORTER-RELATED"/>
    <property type="match status" value="1"/>
</dbReference>
<accession>A0ABT1H2X6</accession>
<feature type="transmembrane region" description="Helical" evidence="5">
    <location>
        <begin position="20"/>
        <end position="44"/>
    </location>
</feature>
<dbReference type="PROSITE" id="PS50850">
    <property type="entry name" value="MFS"/>
    <property type="match status" value="1"/>
</dbReference>
<proteinExistence type="predicted"/>
<feature type="transmembrane region" description="Helical" evidence="5">
    <location>
        <begin position="351"/>
        <end position="373"/>
    </location>
</feature>
<dbReference type="EMBL" id="JAMTCG010000005">
    <property type="protein sequence ID" value="MCP2161593.1"/>
    <property type="molecule type" value="Genomic_DNA"/>
</dbReference>
<feature type="transmembrane region" description="Helical" evidence="5">
    <location>
        <begin position="247"/>
        <end position="264"/>
    </location>
</feature>
<evidence type="ECO:0000313" key="8">
    <source>
        <dbReference type="Proteomes" id="UP001205740"/>
    </source>
</evidence>
<sequence length="490" mass="50868">MATQTPSAATEEYQPDPKRWTALAVCLVVGFMTLLDVSIVNVALPSIEKGIGASSADLSWVVSGYALAFGLFLVPAGRIGDARGRKVTFIVGLVLFVAASAACGLASGPLTLVIARLIQGIAGGILSPQVSGLIQQLFRGAERAKAFGLFAATIGISTAVGPLLGGVLIQLGGEQHGWRYVFMVNVPIGVIAFVAALKLLPSEPAAERQPLRWSSFDPLGVVLLGLGVVAVMLPLVQEQQWKGSAKWLLLIVAAVFLAAFYFWERRQGRREQQQLVDLSLFRLRSYSLGCIIGLVYFAGFTTIFFIYTLYVQQGLGYSALAAGLAVTPFAVGSAVSARIGGALVGRFGRSLVAAGLLMVVVGMLGAVVASLIVPGHGVGWAAAFPLLIAGLGSGFVISPNITLTLDEVPVKRAGIAGGVLQTGQRIGSAAGIALVGAVFFARVADNPRDWASAFQVGLSVAAALVTVGLIIAIVDAVTARSKESRESVPA</sequence>
<keyword evidence="8" id="KW-1185">Reference proteome</keyword>
<evidence type="ECO:0000313" key="7">
    <source>
        <dbReference type="EMBL" id="MCP2161593.1"/>
    </source>
</evidence>
<feature type="transmembrane region" description="Helical" evidence="5">
    <location>
        <begin position="218"/>
        <end position="235"/>
    </location>
</feature>
<name>A0ABT1H2X6_9NOCA</name>
<gene>
    <name evidence="7" type="ORF">LX12_002792</name>
</gene>
<comment type="subcellular location">
    <subcellularLocation>
        <location evidence="1">Cell membrane</location>
        <topology evidence="1">Multi-pass membrane protein</topology>
    </subcellularLocation>
</comment>
<feature type="transmembrane region" description="Helical" evidence="5">
    <location>
        <begin position="426"/>
        <end position="444"/>
    </location>
</feature>
<feature type="transmembrane region" description="Helical" evidence="5">
    <location>
        <begin position="87"/>
        <end position="107"/>
    </location>
</feature>
<evidence type="ECO:0000256" key="5">
    <source>
        <dbReference type="SAM" id="Phobius"/>
    </source>
</evidence>
<dbReference type="Gene3D" id="1.20.1250.20">
    <property type="entry name" value="MFS general substrate transporter like domains"/>
    <property type="match status" value="2"/>
</dbReference>
<feature type="domain" description="Major facilitator superfamily (MFS) profile" evidence="6">
    <location>
        <begin position="22"/>
        <end position="480"/>
    </location>
</feature>
<dbReference type="InterPro" id="IPR036259">
    <property type="entry name" value="MFS_trans_sf"/>
</dbReference>
<evidence type="ECO:0000256" key="2">
    <source>
        <dbReference type="ARBA" id="ARBA00022692"/>
    </source>
</evidence>
<dbReference type="CDD" id="cd17321">
    <property type="entry name" value="MFS_MMR_MDR_like"/>
    <property type="match status" value="1"/>
</dbReference>
<evidence type="ECO:0000256" key="1">
    <source>
        <dbReference type="ARBA" id="ARBA00004651"/>
    </source>
</evidence>
<dbReference type="SUPFAM" id="SSF103473">
    <property type="entry name" value="MFS general substrate transporter"/>
    <property type="match status" value="1"/>
</dbReference>
<dbReference type="PANTHER" id="PTHR42718">
    <property type="entry name" value="MAJOR FACILITATOR SUPERFAMILY MULTIDRUG TRANSPORTER MFSC"/>
    <property type="match status" value="1"/>
</dbReference>
<evidence type="ECO:0000256" key="3">
    <source>
        <dbReference type="ARBA" id="ARBA00022989"/>
    </source>
</evidence>
<dbReference type="InterPro" id="IPR020846">
    <property type="entry name" value="MFS_dom"/>
</dbReference>
<feature type="transmembrane region" description="Helical" evidence="5">
    <location>
        <begin position="285"/>
        <end position="310"/>
    </location>
</feature>
<feature type="transmembrane region" description="Helical" evidence="5">
    <location>
        <begin position="316"/>
        <end position="339"/>
    </location>
</feature>
<reference evidence="7 8" key="1">
    <citation type="submission" date="2022-06" db="EMBL/GenBank/DDBJ databases">
        <title>Genomic Encyclopedia of Archaeal and Bacterial Type Strains, Phase II (KMG-II): from individual species to whole genera.</title>
        <authorList>
            <person name="Goeker M."/>
        </authorList>
    </citation>
    <scope>NUCLEOTIDE SEQUENCE [LARGE SCALE GENOMIC DNA]</scope>
    <source>
        <strain evidence="7 8">DSM 45037</strain>
    </source>
</reference>
<organism evidence="7 8">
    <name type="scientific">Williamsia serinedens</name>
    <dbReference type="NCBI Taxonomy" id="391736"/>
    <lineage>
        <taxon>Bacteria</taxon>
        <taxon>Bacillati</taxon>
        <taxon>Actinomycetota</taxon>
        <taxon>Actinomycetes</taxon>
        <taxon>Mycobacteriales</taxon>
        <taxon>Nocardiaceae</taxon>
        <taxon>Williamsia</taxon>
    </lineage>
</organism>
<feature type="transmembrane region" description="Helical" evidence="5">
    <location>
        <begin position="146"/>
        <end position="171"/>
    </location>
</feature>
<feature type="transmembrane region" description="Helical" evidence="5">
    <location>
        <begin position="113"/>
        <end position="134"/>
    </location>
</feature>